<evidence type="ECO:0000259" key="1">
    <source>
        <dbReference type="PROSITE" id="PS50075"/>
    </source>
</evidence>
<accession>A0ABU5R8R7</accession>
<name>A0ABU5R8R7_9PSEU</name>
<evidence type="ECO:0000313" key="3">
    <source>
        <dbReference type="Proteomes" id="UP001304298"/>
    </source>
</evidence>
<dbReference type="SUPFAM" id="SSF47336">
    <property type="entry name" value="ACP-like"/>
    <property type="match status" value="1"/>
</dbReference>
<reference evidence="2 3" key="1">
    <citation type="submission" date="2023-12" db="EMBL/GenBank/DDBJ databases">
        <title>Amycolatopsis sp. V23-08.</title>
        <authorList>
            <person name="Somphong A."/>
        </authorList>
    </citation>
    <scope>NUCLEOTIDE SEQUENCE [LARGE SCALE GENOMIC DNA]</scope>
    <source>
        <strain evidence="2 3">V23-08</strain>
    </source>
</reference>
<gene>
    <name evidence="2" type="ORF">VA596_23955</name>
</gene>
<proteinExistence type="predicted"/>
<dbReference type="InterPro" id="IPR009081">
    <property type="entry name" value="PP-bd_ACP"/>
</dbReference>
<dbReference type="RefSeq" id="WP_323330197.1">
    <property type="nucleotide sequence ID" value="NZ_JAYFSI010000005.1"/>
</dbReference>
<keyword evidence="3" id="KW-1185">Reference proteome</keyword>
<organism evidence="2 3">
    <name type="scientific">Amycolatopsis heterodermiae</name>
    <dbReference type="NCBI Taxonomy" id="3110235"/>
    <lineage>
        <taxon>Bacteria</taxon>
        <taxon>Bacillati</taxon>
        <taxon>Actinomycetota</taxon>
        <taxon>Actinomycetes</taxon>
        <taxon>Pseudonocardiales</taxon>
        <taxon>Pseudonocardiaceae</taxon>
        <taxon>Amycolatopsis</taxon>
    </lineage>
</organism>
<comment type="caution">
    <text evidence="2">The sequence shown here is derived from an EMBL/GenBank/DDBJ whole genome shotgun (WGS) entry which is preliminary data.</text>
</comment>
<protein>
    <submittedName>
        <fullName evidence="2">Acyl carrier protein</fullName>
    </submittedName>
</protein>
<dbReference type="EMBL" id="JAYFSI010000005">
    <property type="protein sequence ID" value="MEA5362611.1"/>
    <property type="molecule type" value="Genomic_DNA"/>
</dbReference>
<dbReference type="Proteomes" id="UP001304298">
    <property type="component" value="Unassembled WGS sequence"/>
</dbReference>
<dbReference type="InterPro" id="IPR036736">
    <property type="entry name" value="ACP-like_sf"/>
</dbReference>
<evidence type="ECO:0000313" key="2">
    <source>
        <dbReference type="EMBL" id="MEA5362611.1"/>
    </source>
</evidence>
<dbReference type="Pfam" id="PF00550">
    <property type="entry name" value="PP-binding"/>
    <property type="match status" value="1"/>
</dbReference>
<sequence length="78" mass="8433">MTEEPIDERVGALWTRVLGMAPAGPHDDFLELGGASMLVIRFLAAVETDFGVRIRVEDFLRDSTFGATVRAVSAPRAG</sequence>
<dbReference type="PROSITE" id="PS50075">
    <property type="entry name" value="CARRIER"/>
    <property type="match status" value="1"/>
</dbReference>
<feature type="domain" description="Carrier" evidence="1">
    <location>
        <begin position="1"/>
        <end position="76"/>
    </location>
</feature>
<dbReference type="Gene3D" id="1.10.1200.10">
    <property type="entry name" value="ACP-like"/>
    <property type="match status" value="1"/>
</dbReference>